<accession>A0A3R9QAK4</accession>
<evidence type="ECO:0000256" key="2">
    <source>
        <dbReference type="ARBA" id="ARBA00022723"/>
    </source>
</evidence>
<comment type="caution">
    <text evidence="7">The sequence shown here is derived from an EMBL/GenBank/DDBJ whole genome shotgun (WGS) entry which is preliminary data.</text>
</comment>
<dbReference type="AlphaFoldDB" id="A0A3R9QAK4"/>
<sequence length="134" mass="14421">MLRSTFVFSALLLSALSPQQPAATPAAQSMPADAKTLVNPVKPTPDSQARVKKVYGYDCAMCHGANGNGKGDVVADMKLTLKDYTDPAALKDLSDGEIYYVIKNGKGQMPGEGDRAKPDDLWNMVILVRSFSKK</sequence>
<reference evidence="7 8" key="1">
    <citation type="submission" date="2018-12" db="EMBL/GenBank/DDBJ databases">
        <title>Sequencing of bacterial isolates from soil warming experiment in Harvard Forest, Massachusetts, USA.</title>
        <authorList>
            <person name="Deangelis K."/>
        </authorList>
    </citation>
    <scope>NUCLEOTIDE SEQUENCE [LARGE SCALE GENOMIC DNA]</scope>
    <source>
        <strain evidence="7 8">EB153</strain>
    </source>
</reference>
<dbReference type="InterPro" id="IPR036909">
    <property type="entry name" value="Cyt_c-like_dom_sf"/>
</dbReference>
<evidence type="ECO:0000256" key="4">
    <source>
        <dbReference type="PROSITE-ProRule" id="PRU00433"/>
    </source>
</evidence>
<evidence type="ECO:0000313" key="8">
    <source>
        <dbReference type="Proteomes" id="UP000269669"/>
    </source>
</evidence>
<keyword evidence="3 4" id="KW-0408">Iron</keyword>
<evidence type="ECO:0000256" key="5">
    <source>
        <dbReference type="SAM" id="SignalP"/>
    </source>
</evidence>
<dbReference type="Gene3D" id="1.10.760.10">
    <property type="entry name" value="Cytochrome c-like domain"/>
    <property type="match status" value="1"/>
</dbReference>
<evidence type="ECO:0000259" key="6">
    <source>
        <dbReference type="PROSITE" id="PS51007"/>
    </source>
</evidence>
<evidence type="ECO:0000256" key="1">
    <source>
        <dbReference type="ARBA" id="ARBA00022617"/>
    </source>
</evidence>
<keyword evidence="2 4" id="KW-0479">Metal-binding</keyword>
<gene>
    <name evidence="7" type="ORF">EDE15_2164</name>
</gene>
<evidence type="ECO:0000256" key="3">
    <source>
        <dbReference type="ARBA" id="ARBA00023004"/>
    </source>
</evidence>
<dbReference type="GO" id="GO:0009055">
    <property type="term" value="F:electron transfer activity"/>
    <property type="evidence" value="ECO:0007669"/>
    <property type="project" value="InterPro"/>
</dbReference>
<dbReference type="InterPro" id="IPR009056">
    <property type="entry name" value="Cyt_c-like_dom"/>
</dbReference>
<feature type="domain" description="Cytochrome c" evidence="6">
    <location>
        <begin position="46"/>
        <end position="132"/>
    </location>
</feature>
<dbReference type="EMBL" id="RSDW01000001">
    <property type="protein sequence ID" value="RSL16643.1"/>
    <property type="molecule type" value="Genomic_DNA"/>
</dbReference>
<dbReference type="Pfam" id="PF13442">
    <property type="entry name" value="Cytochrome_CBB3"/>
    <property type="match status" value="1"/>
</dbReference>
<dbReference type="OrthoDB" id="9779283at2"/>
<dbReference type="PROSITE" id="PS51007">
    <property type="entry name" value="CYTC"/>
    <property type="match status" value="1"/>
</dbReference>
<evidence type="ECO:0000313" key="7">
    <source>
        <dbReference type="EMBL" id="RSL16643.1"/>
    </source>
</evidence>
<dbReference type="GO" id="GO:0020037">
    <property type="term" value="F:heme binding"/>
    <property type="evidence" value="ECO:0007669"/>
    <property type="project" value="InterPro"/>
</dbReference>
<keyword evidence="1 4" id="KW-0349">Heme</keyword>
<feature type="chain" id="PRO_5018705505" evidence="5">
    <location>
        <begin position="23"/>
        <end position="134"/>
    </location>
</feature>
<organism evidence="7 8">
    <name type="scientific">Edaphobacter aggregans</name>
    <dbReference type="NCBI Taxonomy" id="570835"/>
    <lineage>
        <taxon>Bacteria</taxon>
        <taxon>Pseudomonadati</taxon>
        <taxon>Acidobacteriota</taxon>
        <taxon>Terriglobia</taxon>
        <taxon>Terriglobales</taxon>
        <taxon>Acidobacteriaceae</taxon>
        <taxon>Edaphobacter</taxon>
    </lineage>
</organism>
<dbReference type="RefSeq" id="WP_125485222.1">
    <property type="nucleotide sequence ID" value="NZ_RSDW01000001.1"/>
</dbReference>
<proteinExistence type="predicted"/>
<dbReference type="SUPFAM" id="SSF46626">
    <property type="entry name" value="Cytochrome c"/>
    <property type="match status" value="1"/>
</dbReference>
<name>A0A3R9QAK4_9BACT</name>
<keyword evidence="5" id="KW-0732">Signal</keyword>
<dbReference type="GO" id="GO:0046872">
    <property type="term" value="F:metal ion binding"/>
    <property type="evidence" value="ECO:0007669"/>
    <property type="project" value="UniProtKB-KW"/>
</dbReference>
<feature type="signal peptide" evidence="5">
    <location>
        <begin position="1"/>
        <end position="22"/>
    </location>
</feature>
<keyword evidence="8" id="KW-1185">Reference proteome</keyword>
<dbReference type="Proteomes" id="UP000269669">
    <property type="component" value="Unassembled WGS sequence"/>
</dbReference>
<protein>
    <submittedName>
        <fullName evidence="7">Mono/diheme cytochrome c family protein</fullName>
    </submittedName>
</protein>